<accession>A0ABX0XEN5</accession>
<comment type="caution">
    <text evidence="1">The sequence shown here is derived from an EMBL/GenBank/DDBJ whole genome shotgun (WGS) entry which is preliminary data.</text>
</comment>
<sequence length="574" mass="63014">MKYYLFLGYLFLPLLLPAQTIEVREVLPLEGPYRIVNLQFDGLSKESTSLNFSFSHFGAGVQSENGPLKMGGKEPQTVYATGSIPIDETGAPTGGTTLQWYSPPSASEKVNIYANPIDILTMADNTLLAKRGEVKGYGALAEFGLGIQEKAAWFTLADDTISKKETTHVDEYKTTYVNLGLGGGIQALTSATYTLKPEEKWSTGAIEVSDYKMKASFLKGPAKKFFKDKDYSFKVISGYSGSLAQAADPRTANMVVFNAIKYKKRPDKKNSHFTEFLTLAIDAAGNVTSSDIYESDEPLQVAQFFHLGGERLSQHLRLTNKVAIILRGGGKANMEDVDGTLRRALVIDINTGKIISQSDINLPEGSNTTIATDILPSGDVEMLNYNAATGQIQTIRLTEKGLELSEPLFRENSELLAGINPEKLELFSLGNTVSSTGQMVRFHALARVDREQYSLVTEETIYGYLAELVGADGRPERFVSLAKGDRLRTFAREGDVVLLSTSLTTQAVGEDGRKKITNQFLFLDLAAGTVRRVAAPIDVLPQNEYMLYDQGRKVLFGLLFPTEELGPRLMSLSY</sequence>
<dbReference type="RefSeq" id="WP_168038342.1">
    <property type="nucleotide sequence ID" value="NZ_JAATJH010000004.1"/>
</dbReference>
<keyword evidence="2" id="KW-1185">Reference proteome</keyword>
<reference evidence="1 2" key="1">
    <citation type="submission" date="2020-03" db="EMBL/GenBank/DDBJ databases">
        <title>Genomic Encyclopedia of Type Strains, Phase IV (KMG-IV): sequencing the most valuable type-strain genomes for metagenomic binning, comparative biology and taxonomic classification.</title>
        <authorList>
            <person name="Goeker M."/>
        </authorList>
    </citation>
    <scope>NUCLEOTIDE SEQUENCE [LARGE SCALE GENOMIC DNA]</scope>
    <source>
        <strain evidence="1 2">DSM 105096</strain>
    </source>
</reference>
<proteinExistence type="predicted"/>
<dbReference type="Proteomes" id="UP000770785">
    <property type="component" value="Unassembled WGS sequence"/>
</dbReference>
<name>A0ABX0XEN5_9BACT</name>
<protein>
    <submittedName>
        <fullName evidence="1">Uncharacterized protein</fullName>
    </submittedName>
</protein>
<evidence type="ECO:0000313" key="2">
    <source>
        <dbReference type="Proteomes" id="UP000770785"/>
    </source>
</evidence>
<organism evidence="1 2">
    <name type="scientific">Neolewinella antarctica</name>
    <dbReference type="NCBI Taxonomy" id="442734"/>
    <lineage>
        <taxon>Bacteria</taxon>
        <taxon>Pseudomonadati</taxon>
        <taxon>Bacteroidota</taxon>
        <taxon>Saprospiria</taxon>
        <taxon>Saprospirales</taxon>
        <taxon>Lewinellaceae</taxon>
        <taxon>Neolewinella</taxon>
    </lineage>
</organism>
<dbReference type="EMBL" id="JAATJH010000004">
    <property type="protein sequence ID" value="NJC27343.1"/>
    <property type="molecule type" value="Genomic_DNA"/>
</dbReference>
<gene>
    <name evidence="1" type="ORF">GGR27_002856</name>
</gene>
<evidence type="ECO:0000313" key="1">
    <source>
        <dbReference type="EMBL" id="NJC27343.1"/>
    </source>
</evidence>